<dbReference type="Pfam" id="PF02687">
    <property type="entry name" value="FtsX"/>
    <property type="match status" value="2"/>
</dbReference>
<keyword evidence="11" id="KW-1185">Reference proteome</keyword>
<feature type="transmembrane region" description="Helical" evidence="7">
    <location>
        <begin position="424"/>
        <end position="447"/>
    </location>
</feature>
<comment type="caution">
    <text evidence="10">The sequence shown here is derived from an EMBL/GenBank/DDBJ whole genome shotgun (WGS) entry which is preliminary data.</text>
</comment>
<feature type="transmembrane region" description="Helical" evidence="7">
    <location>
        <begin position="121"/>
        <end position="144"/>
    </location>
</feature>
<evidence type="ECO:0000256" key="5">
    <source>
        <dbReference type="ARBA" id="ARBA00023136"/>
    </source>
</evidence>
<keyword evidence="5 7" id="KW-0472">Membrane</keyword>
<evidence type="ECO:0000256" key="3">
    <source>
        <dbReference type="ARBA" id="ARBA00022692"/>
    </source>
</evidence>
<feature type="domain" description="MacB-like periplasmic core" evidence="9">
    <location>
        <begin position="223"/>
        <end position="395"/>
    </location>
</feature>
<dbReference type="AlphaFoldDB" id="A0A7V8NN95"/>
<dbReference type="InterPro" id="IPR003838">
    <property type="entry name" value="ABC3_permease_C"/>
</dbReference>
<proteinExistence type="inferred from homology"/>
<feature type="transmembrane region" description="Helical" evidence="7">
    <location>
        <begin position="165"/>
        <end position="188"/>
    </location>
</feature>
<evidence type="ECO:0000256" key="6">
    <source>
        <dbReference type="ARBA" id="ARBA00038076"/>
    </source>
</evidence>
<dbReference type="PANTHER" id="PTHR30572">
    <property type="entry name" value="MEMBRANE COMPONENT OF TRANSPORTER-RELATED"/>
    <property type="match status" value="1"/>
</dbReference>
<evidence type="ECO:0000313" key="10">
    <source>
        <dbReference type="EMBL" id="MBA0084454.1"/>
    </source>
</evidence>
<dbReference type="GO" id="GO:0022857">
    <property type="term" value="F:transmembrane transporter activity"/>
    <property type="evidence" value="ECO:0007669"/>
    <property type="project" value="TreeGrafter"/>
</dbReference>
<evidence type="ECO:0000259" key="9">
    <source>
        <dbReference type="Pfam" id="PF12704"/>
    </source>
</evidence>
<feature type="transmembrane region" description="Helical" evidence="7">
    <location>
        <begin position="76"/>
        <end position="101"/>
    </location>
</feature>
<organism evidence="10 11">
    <name type="scientific">Candidatus Acidiferrum panamense</name>
    <dbReference type="NCBI Taxonomy" id="2741543"/>
    <lineage>
        <taxon>Bacteria</taxon>
        <taxon>Pseudomonadati</taxon>
        <taxon>Acidobacteriota</taxon>
        <taxon>Terriglobia</taxon>
        <taxon>Candidatus Acidiferrales</taxon>
        <taxon>Candidatus Acidiferrum</taxon>
    </lineage>
</organism>
<sequence>LSLTPGRTGSSPLGEIYGRELWTLQALVGLLMIICCANLASLELSRTLNRQHELVVRSALGAGRLRLVRQLVAESVILAFAGAAAGFVLSRWMSSLLVGYIEQSDFPVFLDLRPDAATFAATIALATLTVILTGALPALSLTRVDTEEVLRSGAQRTVARKRHPLAASLLPVQVALSLLLASLALLFATSTGKLLRMDPGFRVKGITLFGVDFARRPEKGEAQLDLYRRMLEALRQAPGVEAASFIAARPLGEGGMDESAAAVEGNGPETKHLFENVVGPEYFATAGTKVLAGREFSQFDRLGRTPVCILNETAASFFFPRQGAVGKHVRSTEGDAKGDSCEVIAVVADAKYLSLREPAPPTIYYPYEQLPDFNWAGFITRSHDTSAAVAAFKSALRRFAPDTPLLPPITMQRQLEDSIGKERLTAALSLFFGGLALLLTSLGLYGLESQRVAQRTAEIGLRMALGAQGKDVHWFVLREAAVVFAIGVPIGLAVTFAASHFIASLLYEISPLDPRIHLVAVMTLLGAGLLASSIPARRAMNVDPMVAMRYE</sequence>
<feature type="transmembrane region" description="Helical" evidence="7">
    <location>
        <begin position="480"/>
        <end position="503"/>
    </location>
</feature>
<evidence type="ECO:0000259" key="8">
    <source>
        <dbReference type="Pfam" id="PF02687"/>
    </source>
</evidence>
<evidence type="ECO:0000256" key="4">
    <source>
        <dbReference type="ARBA" id="ARBA00022989"/>
    </source>
</evidence>
<feature type="non-terminal residue" evidence="10">
    <location>
        <position position="1"/>
    </location>
</feature>
<feature type="domain" description="ABC3 transporter permease C-terminal" evidence="8">
    <location>
        <begin position="27"/>
        <end position="143"/>
    </location>
</feature>
<evidence type="ECO:0000256" key="7">
    <source>
        <dbReference type="SAM" id="Phobius"/>
    </source>
</evidence>
<feature type="domain" description="ABC3 transporter permease C-terminal" evidence="8">
    <location>
        <begin position="431"/>
        <end position="544"/>
    </location>
</feature>
<accession>A0A7V8NN95</accession>
<name>A0A7V8NN95_9BACT</name>
<comment type="subcellular location">
    <subcellularLocation>
        <location evidence="1">Cell membrane</location>
        <topology evidence="1">Multi-pass membrane protein</topology>
    </subcellularLocation>
</comment>
<gene>
    <name evidence="10" type="ORF">HRJ53_05625</name>
</gene>
<dbReference type="InterPro" id="IPR050250">
    <property type="entry name" value="Macrolide_Exporter_MacB"/>
</dbReference>
<keyword evidence="4 7" id="KW-1133">Transmembrane helix</keyword>
<dbReference type="PANTHER" id="PTHR30572:SF4">
    <property type="entry name" value="ABC TRANSPORTER PERMEASE YTRF"/>
    <property type="match status" value="1"/>
</dbReference>
<keyword evidence="3 7" id="KW-0812">Transmembrane</keyword>
<dbReference type="InterPro" id="IPR025857">
    <property type="entry name" value="MacB_PCD"/>
</dbReference>
<dbReference type="GO" id="GO:0005886">
    <property type="term" value="C:plasma membrane"/>
    <property type="evidence" value="ECO:0007669"/>
    <property type="project" value="UniProtKB-SubCell"/>
</dbReference>
<dbReference type="Proteomes" id="UP000567293">
    <property type="component" value="Unassembled WGS sequence"/>
</dbReference>
<evidence type="ECO:0000313" key="11">
    <source>
        <dbReference type="Proteomes" id="UP000567293"/>
    </source>
</evidence>
<feature type="transmembrane region" description="Helical" evidence="7">
    <location>
        <begin position="22"/>
        <end position="42"/>
    </location>
</feature>
<dbReference type="EMBL" id="JACDQQ010000551">
    <property type="protein sequence ID" value="MBA0084454.1"/>
    <property type="molecule type" value="Genomic_DNA"/>
</dbReference>
<dbReference type="Pfam" id="PF12704">
    <property type="entry name" value="MacB_PCD"/>
    <property type="match status" value="1"/>
</dbReference>
<evidence type="ECO:0000256" key="1">
    <source>
        <dbReference type="ARBA" id="ARBA00004651"/>
    </source>
</evidence>
<reference evidence="10" key="1">
    <citation type="submission" date="2020-06" db="EMBL/GenBank/DDBJ databases">
        <title>Legume-microbial interactions unlock mineral nutrients during tropical forest succession.</title>
        <authorList>
            <person name="Epihov D.Z."/>
        </authorList>
    </citation>
    <scope>NUCLEOTIDE SEQUENCE [LARGE SCALE GENOMIC DNA]</scope>
    <source>
        <strain evidence="10">Pan2503</strain>
    </source>
</reference>
<comment type="similarity">
    <text evidence="6">Belongs to the ABC-4 integral membrane protein family.</text>
</comment>
<keyword evidence="2" id="KW-1003">Cell membrane</keyword>
<evidence type="ECO:0000256" key="2">
    <source>
        <dbReference type="ARBA" id="ARBA00022475"/>
    </source>
</evidence>
<feature type="transmembrane region" description="Helical" evidence="7">
    <location>
        <begin position="515"/>
        <end position="536"/>
    </location>
</feature>
<protein>
    <submittedName>
        <fullName evidence="10">FtsX-like permease family protein</fullName>
    </submittedName>
</protein>